<evidence type="ECO:0000313" key="1">
    <source>
        <dbReference type="EMBL" id="KAK4156076.1"/>
    </source>
</evidence>
<reference evidence="1" key="2">
    <citation type="submission" date="2023-05" db="EMBL/GenBank/DDBJ databases">
        <authorList>
            <consortium name="Lawrence Berkeley National Laboratory"/>
            <person name="Steindorff A."/>
            <person name="Hensen N."/>
            <person name="Bonometti L."/>
            <person name="Westerberg I."/>
            <person name="Brannstrom I.O."/>
            <person name="Guillou S."/>
            <person name="Cros-Aarteil S."/>
            <person name="Calhoun S."/>
            <person name="Haridas S."/>
            <person name="Kuo A."/>
            <person name="Mondo S."/>
            <person name="Pangilinan J."/>
            <person name="Riley R."/>
            <person name="Labutti K."/>
            <person name="Andreopoulos B."/>
            <person name="Lipzen A."/>
            <person name="Chen C."/>
            <person name="Yanf M."/>
            <person name="Daum C."/>
            <person name="Ng V."/>
            <person name="Clum A."/>
            <person name="Ohm R."/>
            <person name="Martin F."/>
            <person name="Silar P."/>
            <person name="Natvig D."/>
            <person name="Lalanne C."/>
            <person name="Gautier V."/>
            <person name="Ament-Velasquez S.L."/>
            <person name="Kruys A."/>
            <person name="Hutchinson M.I."/>
            <person name="Powell A.J."/>
            <person name="Barry K."/>
            <person name="Miller A.N."/>
            <person name="Grigoriev I.V."/>
            <person name="Debuchy R."/>
            <person name="Gladieux P."/>
            <person name="Thoren M.H."/>
            <person name="Johannesson H."/>
        </authorList>
    </citation>
    <scope>NUCLEOTIDE SEQUENCE</scope>
    <source>
        <strain evidence="1">CBS 538.74</strain>
    </source>
</reference>
<dbReference type="Proteomes" id="UP001302745">
    <property type="component" value="Unassembled WGS sequence"/>
</dbReference>
<dbReference type="EMBL" id="MU856875">
    <property type="protein sequence ID" value="KAK4156076.1"/>
    <property type="molecule type" value="Genomic_DNA"/>
</dbReference>
<reference evidence="1" key="1">
    <citation type="journal article" date="2023" name="Mol. Phylogenet. Evol.">
        <title>Genome-scale phylogeny and comparative genomics of the fungal order Sordariales.</title>
        <authorList>
            <person name="Hensen N."/>
            <person name="Bonometti L."/>
            <person name="Westerberg I."/>
            <person name="Brannstrom I.O."/>
            <person name="Guillou S."/>
            <person name="Cros-Aarteil S."/>
            <person name="Calhoun S."/>
            <person name="Haridas S."/>
            <person name="Kuo A."/>
            <person name="Mondo S."/>
            <person name="Pangilinan J."/>
            <person name="Riley R."/>
            <person name="LaButti K."/>
            <person name="Andreopoulos B."/>
            <person name="Lipzen A."/>
            <person name="Chen C."/>
            <person name="Yan M."/>
            <person name="Daum C."/>
            <person name="Ng V."/>
            <person name="Clum A."/>
            <person name="Steindorff A."/>
            <person name="Ohm R.A."/>
            <person name="Martin F."/>
            <person name="Silar P."/>
            <person name="Natvig D.O."/>
            <person name="Lalanne C."/>
            <person name="Gautier V."/>
            <person name="Ament-Velasquez S.L."/>
            <person name="Kruys A."/>
            <person name="Hutchinson M.I."/>
            <person name="Powell A.J."/>
            <person name="Barry K."/>
            <person name="Miller A.N."/>
            <person name="Grigoriev I.V."/>
            <person name="Debuchy R."/>
            <person name="Gladieux P."/>
            <person name="Hiltunen Thoren M."/>
            <person name="Johannesson H."/>
        </authorList>
    </citation>
    <scope>NUCLEOTIDE SEQUENCE</scope>
    <source>
        <strain evidence="1">CBS 538.74</strain>
    </source>
</reference>
<gene>
    <name evidence="1" type="ORF">C8A00DRAFT_31128</name>
</gene>
<keyword evidence="2" id="KW-1185">Reference proteome</keyword>
<sequence>MPKLPSSASTTRAGFDAGALMEAATLEVISVQAFEWVRTSKTPHSIAYPELLRRMLGPEGIA</sequence>
<protein>
    <submittedName>
        <fullName evidence="1">Uncharacterized protein</fullName>
    </submittedName>
</protein>
<proteinExistence type="predicted"/>
<accession>A0AAN6VTR3</accession>
<evidence type="ECO:0000313" key="2">
    <source>
        <dbReference type="Proteomes" id="UP001302745"/>
    </source>
</evidence>
<comment type="caution">
    <text evidence="1">The sequence shown here is derived from an EMBL/GenBank/DDBJ whole genome shotgun (WGS) entry which is preliminary data.</text>
</comment>
<name>A0AAN6VTR3_9PEZI</name>
<dbReference type="AlphaFoldDB" id="A0AAN6VTR3"/>
<organism evidence="1 2">
    <name type="scientific">Chaetomidium leptoderma</name>
    <dbReference type="NCBI Taxonomy" id="669021"/>
    <lineage>
        <taxon>Eukaryota</taxon>
        <taxon>Fungi</taxon>
        <taxon>Dikarya</taxon>
        <taxon>Ascomycota</taxon>
        <taxon>Pezizomycotina</taxon>
        <taxon>Sordariomycetes</taxon>
        <taxon>Sordariomycetidae</taxon>
        <taxon>Sordariales</taxon>
        <taxon>Chaetomiaceae</taxon>
        <taxon>Chaetomidium</taxon>
    </lineage>
</organism>
<feature type="non-terminal residue" evidence="1">
    <location>
        <position position="62"/>
    </location>
</feature>